<keyword evidence="4" id="KW-0175">Coiled coil</keyword>
<dbReference type="eggNOG" id="KOG4177">
    <property type="taxonomic scope" value="Eukaryota"/>
</dbReference>
<evidence type="ECO:0000313" key="6">
    <source>
        <dbReference type="EMBL" id="EEU42728.1"/>
    </source>
</evidence>
<evidence type="ECO:0000256" key="3">
    <source>
        <dbReference type="PROSITE-ProRule" id="PRU00023"/>
    </source>
</evidence>
<feature type="compositionally biased region" description="Polar residues" evidence="5">
    <location>
        <begin position="545"/>
        <end position="557"/>
    </location>
</feature>
<accession>C7Z061</accession>
<feature type="compositionally biased region" description="Pro residues" evidence="5">
    <location>
        <begin position="494"/>
        <end position="514"/>
    </location>
</feature>
<dbReference type="InterPro" id="IPR002110">
    <property type="entry name" value="Ankyrin_rpt"/>
</dbReference>
<evidence type="ECO:0000256" key="4">
    <source>
        <dbReference type="SAM" id="Coils"/>
    </source>
</evidence>
<feature type="repeat" description="ANK" evidence="3">
    <location>
        <begin position="671"/>
        <end position="695"/>
    </location>
</feature>
<evidence type="ECO:0000256" key="2">
    <source>
        <dbReference type="ARBA" id="ARBA00023043"/>
    </source>
</evidence>
<sequence length="787" mass="87408">MPGRFSSLRRSTRPKGPSRPSSSHGQPPSGGLLRPPTVGGSSSRRSRSHEASRRPRYPPTSSPRDSYYGRPKRKETRWRSVSPRARPPPPRPTDRVRRRMNRDSDMSADDESRPISRRPSLSPPRYRGDRPPRQERPRPPTLGHEAPPSPWPSSPRVPTSARPPIRSHPTDSYRPDAQRRPSYEAPRSPRHPPRVPRPSPPPGYRPAPHLASEMLRGRPRRHPPAGPAKPQAPPERPAKTQAAPERSAKHQGSHERPPVRPPAEKPSEKTPEKPAEKPAPDQQKSKSNEFLQHLPKALATYIGVKSLNEHADTAKEWADWFMNIQKAPDELRDLSSKVTAAKDTIDQIQTTITARPDLLEGDSADALRQQIESAMKNAKVALNKMTKLLQDLRDDGLEGTVWEGFHNFYSSYRYKNEWEDKIKEADADLEKQLGTLNSLMVNIYSRALMKPAPPGMSNPPPPPGSRKPSTSAGARRSSHEHSSSRSRAGSTGLDPPPMGQFYRPPSPIPTPTPPTEGHSEEKSPESNTDSKQAWSTPPTGAPTKDNVQADTDSTQAPKSPPSAAVQQPSEPSKDEPKNEEPKNEKPPPQPKVTKVKAPKQRAPADDPEDVLLDAAWNGDIGACGEALRIASPLTRDLQGLTPLHLAAERDHLAIAMLLLDHGADCNARANGGRTPLHLAARFGSAAMVEFLVDDGRSDPNARTNDGRTPLHYAASAAMDGDDERREVVRILRDWRADPTIEDNKGRTPRDLAQKRDYWDVSSTLRRAEKKWEEDHNPNWLQRHGFMK</sequence>
<feature type="compositionally biased region" description="Low complexity" evidence="5">
    <location>
        <begin position="466"/>
        <end position="475"/>
    </location>
</feature>
<feature type="compositionally biased region" description="Low complexity" evidence="5">
    <location>
        <begin position="18"/>
        <end position="31"/>
    </location>
</feature>
<dbReference type="Gene3D" id="1.25.40.20">
    <property type="entry name" value="Ankyrin repeat-containing domain"/>
    <property type="match status" value="1"/>
</dbReference>
<feature type="compositionally biased region" description="Pro residues" evidence="5">
    <location>
        <begin position="195"/>
        <end position="205"/>
    </location>
</feature>
<dbReference type="VEuPathDB" id="FungiDB:NECHADRAFT_105186"/>
<feature type="repeat" description="ANK" evidence="3">
    <location>
        <begin position="638"/>
        <end position="670"/>
    </location>
</feature>
<dbReference type="AlphaFoldDB" id="C7Z061"/>
<feature type="compositionally biased region" description="Pro residues" evidence="5">
    <location>
        <begin position="224"/>
        <end position="235"/>
    </location>
</feature>
<evidence type="ECO:0000313" key="7">
    <source>
        <dbReference type="Proteomes" id="UP000005206"/>
    </source>
</evidence>
<dbReference type="GeneID" id="9667707"/>
<dbReference type="RefSeq" id="XP_003048441.1">
    <property type="nucleotide sequence ID" value="XM_003048395.1"/>
</dbReference>
<feature type="compositionally biased region" description="Basic and acidic residues" evidence="5">
    <location>
        <begin position="101"/>
        <end position="114"/>
    </location>
</feature>
<feature type="coiled-coil region" evidence="4">
    <location>
        <begin position="364"/>
        <end position="435"/>
    </location>
</feature>
<feature type="region of interest" description="Disordered" evidence="5">
    <location>
        <begin position="1"/>
        <end position="286"/>
    </location>
</feature>
<dbReference type="GO" id="GO:0005634">
    <property type="term" value="C:nucleus"/>
    <property type="evidence" value="ECO:0007669"/>
    <property type="project" value="TreeGrafter"/>
</dbReference>
<dbReference type="InterPro" id="IPR050776">
    <property type="entry name" value="Ank_Repeat/CDKN_Inhibitor"/>
</dbReference>
<dbReference type="SUPFAM" id="SSF48403">
    <property type="entry name" value="Ankyrin repeat"/>
    <property type="match status" value="1"/>
</dbReference>
<dbReference type="PROSITE" id="PS50297">
    <property type="entry name" value="ANK_REP_REGION"/>
    <property type="match status" value="2"/>
</dbReference>
<dbReference type="Proteomes" id="UP000005206">
    <property type="component" value="Chromosome 8"/>
</dbReference>
<feature type="compositionally biased region" description="Polar residues" evidence="5">
    <location>
        <begin position="525"/>
        <end position="538"/>
    </location>
</feature>
<dbReference type="HOGENOM" id="CLU_019751_0_0_1"/>
<evidence type="ECO:0000256" key="5">
    <source>
        <dbReference type="SAM" id="MobiDB-lite"/>
    </source>
</evidence>
<gene>
    <name evidence="6" type="ORF">NECHADRAFT_105186</name>
</gene>
<dbReference type="PANTHER" id="PTHR24201:SF16">
    <property type="entry name" value="ANKYRIN-1-LIKE-RELATED"/>
    <property type="match status" value="1"/>
</dbReference>
<feature type="compositionally biased region" description="Basic and acidic residues" evidence="5">
    <location>
        <begin position="168"/>
        <end position="182"/>
    </location>
</feature>
<feature type="compositionally biased region" description="Basic and acidic residues" evidence="5">
    <location>
        <begin position="126"/>
        <end position="138"/>
    </location>
</feature>
<name>C7Z061_FUSV7</name>
<dbReference type="PROSITE" id="PS50088">
    <property type="entry name" value="ANK_REPEAT"/>
    <property type="match status" value="3"/>
</dbReference>
<dbReference type="KEGG" id="nhe:NECHADRAFT_105186"/>
<evidence type="ECO:0000256" key="1">
    <source>
        <dbReference type="ARBA" id="ARBA00022737"/>
    </source>
</evidence>
<protein>
    <submittedName>
        <fullName evidence="6">Uncharacterized protein</fullName>
    </submittedName>
</protein>
<feature type="compositionally biased region" description="Basic and acidic residues" evidence="5">
    <location>
        <begin position="571"/>
        <end position="585"/>
    </location>
</feature>
<keyword evidence="1" id="KW-0677">Repeat</keyword>
<keyword evidence="7" id="KW-1185">Reference proteome</keyword>
<feature type="repeat" description="ANK" evidence="3">
    <location>
        <begin position="705"/>
        <end position="743"/>
    </location>
</feature>
<dbReference type="OMA" id="AKEWVEW"/>
<dbReference type="EMBL" id="GG698904">
    <property type="protein sequence ID" value="EEU42728.1"/>
    <property type="molecule type" value="Genomic_DNA"/>
</dbReference>
<dbReference type="Pfam" id="PF00023">
    <property type="entry name" value="Ank"/>
    <property type="match status" value="1"/>
</dbReference>
<dbReference type="OrthoDB" id="194358at2759"/>
<dbReference type="PANTHER" id="PTHR24201">
    <property type="entry name" value="ANK_REP_REGION DOMAIN-CONTAINING PROTEIN"/>
    <property type="match status" value="1"/>
</dbReference>
<reference evidence="6 7" key="1">
    <citation type="journal article" date="2009" name="PLoS Genet.">
        <title>The genome of Nectria haematococca: contribution of supernumerary chromosomes to gene expansion.</title>
        <authorList>
            <person name="Coleman J.J."/>
            <person name="Rounsley S.D."/>
            <person name="Rodriguez-Carres M."/>
            <person name="Kuo A."/>
            <person name="Wasmann C.C."/>
            <person name="Grimwood J."/>
            <person name="Schmutz J."/>
            <person name="Taga M."/>
            <person name="White G.J."/>
            <person name="Zhou S."/>
            <person name="Schwartz D.C."/>
            <person name="Freitag M."/>
            <person name="Ma L.J."/>
            <person name="Danchin E.G."/>
            <person name="Henrissat B."/>
            <person name="Coutinho P.M."/>
            <person name="Nelson D.R."/>
            <person name="Straney D."/>
            <person name="Napoli C.A."/>
            <person name="Barker B.M."/>
            <person name="Gribskov M."/>
            <person name="Rep M."/>
            <person name="Kroken S."/>
            <person name="Molnar I."/>
            <person name="Rensing C."/>
            <person name="Kennell J.C."/>
            <person name="Zamora J."/>
            <person name="Farman M.L."/>
            <person name="Selker E.U."/>
            <person name="Salamov A."/>
            <person name="Shapiro H."/>
            <person name="Pangilinan J."/>
            <person name="Lindquist E."/>
            <person name="Lamers C."/>
            <person name="Grigoriev I.V."/>
            <person name="Geiser D.M."/>
            <person name="Covert S.F."/>
            <person name="Temporini E."/>
            <person name="Vanetten H.D."/>
        </authorList>
    </citation>
    <scope>NUCLEOTIDE SEQUENCE [LARGE SCALE GENOMIC DNA]</scope>
    <source>
        <strain evidence="7">ATCC MYA-4622 / CBS 123669 / FGSC 9596 / NRRL 45880 / 77-13-4</strain>
    </source>
</reference>
<dbReference type="Pfam" id="PF12796">
    <property type="entry name" value="Ank_2"/>
    <property type="match status" value="1"/>
</dbReference>
<keyword evidence="2 3" id="KW-0040">ANK repeat</keyword>
<organism evidence="6 7">
    <name type="scientific">Fusarium vanettenii (strain ATCC MYA-4622 / CBS 123669 / FGSC 9596 / NRRL 45880 / 77-13-4)</name>
    <name type="common">Fusarium solani subsp. pisi</name>
    <dbReference type="NCBI Taxonomy" id="660122"/>
    <lineage>
        <taxon>Eukaryota</taxon>
        <taxon>Fungi</taxon>
        <taxon>Dikarya</taxon>
        <taxon>Ascomycota</taxon>
        <taxon>Pezizomycotina</taxon>
        <taxon>Sordariomycetes</taxon>
        <taxon>Hypocreomycetidae</taxon>
        <taxon>Hypocreales</taxon>
        <taxon>Nectriaceae</taxon>
        <taxon>Fusarium</taxon>
        <taxon>Fusarium solani species complex</taxon>
        <taxon>Fusarium vanettenii</taxon>
    </lineage>
</organism>
<dbReference type="InterPro" id="IPR036770">
    <property type="entry name" value="Ankyrin_rpt-contain_sf"/>
</dbReference>
<dbReference type="InParanoid" id="C7Z061"/>
<proteinExistence type="predicted"/>
<dbReference type="SMART" id="SM00248">
    <property type="entry name" value="ANK"/>
    <property type="match status" value="3"/>
</dbReference>
<feature type="compositionally biased region" description="Pro residues" evidence="5">
    <location>
        <begin position="451"/>
        <end position="465"/>
    </location>
</feature>
<feature type="compositionally biased region" description="Basic and acidic residues" evidence="5">
    <location>
        <begin position="246"/>
        <end position="286"/>
    </location>
</feature>
<feature type="region of interest" description="Disordered" evidence="5">
    <location>
        <begin position="450"/>
        <end position="606"/>
    </location>
</feature>